<feature type="domain" description="ABC3 transporter permease C-terminal" evidence="8">
    <location>
        <begin position="967"/>
        <end position="1079"/>
    </location>
</feature>
<sequence length="1101" mass="114193">MRWATRLVLRRAATQRVVLAAVLAVAVVGAGLLGTFALLVSASDDRAVTADLARRPASELEVEAVLTIGAKDTDAAIEGAAKGLTAALGGMPAIRHEWLTSVDYRFPSPQAGSLDVLLRLAAFDGATEHARLVAGSWPSASPADRIEVAVPRVAADELGLAPGTAVSLRAFTSRDVVDVVVVGVYEAEHSASYWSRDPMRGRPVDRGVSMPGSFGWLTTDAYGALLTTPAAIRDDRVTVEAANVVLRPDVLGADGAQLAATRAHLQDGQVELARSTASLLQSARFASGLPAVLDGALSALAVTRVALTVLGLMLLALCASVLQLGARLLTERRTGEAALLTSRGASRSQLVRLGALEAAGIAAVTIVAAPWVARGLYGLLAAESGFTAAGLDADPGLPASVWLTCSGAALLFAAVLVAPLLRGGASVVDSEQSEIRQDRRTMMTRSGIDLALVALAVVAFVQLRQYRSPVLRSGGVDPVLVAGPALFLLAGAALALRLLPLVAGLAERRALRSRSLAAPLASWEVGRRPRRAAGAVLVLTLAVAIGVFAQSFLATWSLSQSEQAAARVGSDLRVERLPLEPFEQSSVMAGLEHVGAISPVLNRTVALGRIASTGPSYSTRTRLVAMDASMAESIVRSREDTSDWAALLRPAGLQENLAVPLSPGVRSLSAVVTGTGASEDRIGDLGLKLTVMVMDAHGITTTAAVEGPALVPLDGEPQPVTLRLLGDDMRVAEPLSLVGFFGTLYGRAGTDYDLDARIPGDLDFEIAVSELAEVDSAGAATPIELDLGAWSAQTNPDHGDPSEPVQVWDGGAAHGLGVRYESPGYRYGTQTGFAATATSGQLDVLPALATQRMLDREGLEVGDTAIIGISDVPVRIRVERALPEIPAAPGAEAVLVDRTALVHALAAGGAQHNAVDEWWAEAADDHASEAAAVIREKHAGTAEARVDVEESLSRGPLRLGVTSALLLITLAAVALAVAGLTMSATVSVRQRRLELARLQALGAARSTLVRSVLAEHSLLVLMGMLGGGALGALMARLVAPLLTLGANGRPPTPTVQLVWAWTSQTTLLVTLAALLAVAVTCTATALMRRASAELLRLGDDR</sequence>
<feature type="transmembrane region" description="Helical" evidence="7">
    <location>
        <begin position="1059"/>
        <end position="1086"/>
    </location>
</feature>
<dbReference type="Pfam" id="PF02687">
    <property type="entry name" value="FtsX"/>
    <property type="match status" value="1"/>
</dbReference>
<keyword evidence="5 7" id="KW-1133">Transmembrane helix</keyword>
<comment type="subcellular location">
    <subcellularLocation>
        <location evidence="1">Cell membrane</location>
        <topology evidence="1">Multi-pass membrane protein</topology>
    </subcellularLocation>
</comment>
<feature type="transmembrane region" description="Helical" evidence="7">
    <location>
        <begin position="442"/>
        <end position="461"/>
    </location>
</feature>
<evidence type="ECO:0000256" key="2">
    <source>
        <dbReference type="ARBA" id="ARBA00005236"/>
    </source>
</evidence>
<feature type="transmembrane region" description="Helical" evidence="7">
    <location>
        <begin position="350"/>
        <end position="373"/>
    </location>
</feature>
<dbReference type="PANTHER" id="PTHR30489:SF0">
    <property type="entry name" value="LIPOPROTEIN-RELEASING SYSTEM TRANSMEMBRANE PROTEIN LOLE"/>
    <property type="match status" value="1"/>
</dbReference>
<evidence type="ECO:0000256" key="1">
    <source>
        <dbReference type="ARBA" id="ARBA00004651"/>
    </source>
</evidence>
<dbReference type="RefSeq" id="WP_227567750.1">
    <property type="nucleotide sequence ID" value="NZ_CP101988.1"/>
</dbReference>
<evidence type="ECO:0000313" key="9">
    <source>
        <dbReference type="EMBL" id="UUI76126.1"/>
    </source>
</evidence>
<accession>A0ABY5L029</accession>
<evidence type="ECO:0000256" key="7">
    <source>
        <dbReference type="SAM" id="Phobius"/>
    </source>
</evidence>
<keyword evidence="3" id="KW-1003">Cell membrane</keyword>
<keyword evidence="4 7" id="KW-0812">Transmembrane</keyword>
<evidence type="ECO:0000259" key="8">
    <source>
        <dbReference type="Pfam" id="PF02687"/>
    </source>
</evidence>
<evidence type="ECO:0000256" key="4">
    <source>
        <dbReference type="ARBA" id="ARBA00022692"/>
    </source>
</evidence>
<evidence type="ECO:0000256" key="5">
    <source>
        <dbReference type="ARBA" id="ARBA00022989"/>
    </source>
</evidence>
<feature type="transmembrane region" description="Helical" evidence="7">
    <location>
        <begin position="1018"/>
        <end position="1039"/>
    </location>
</feature>
<feature type="transmembrane region" description="Helical" evidence="7">
    <location>
        <begin position="964"/>
        <end position="988"/>
    </location>
</feature>
<protein>
    <recommendedName>
        <fullName evidence="8">ABC3 transporter permease C-terminal domain-containing protein</fullName>
    </recommendedName>
</protein>
<name>A0ABY5L029_9CELL</name>
<organism evidence="9 10">
    <name type="scientific">Cellulomonas chengniuliangii</name>
    <dbReference type="NCBI Taxonomy" id="2968084"/>
    <lineage>
        <taxon>Bacteria</taxon>
        <taxon>Bacillati</taxon>
        <taxon>Actinomycetota</taxon>
        <taxon>Actinomycetes</taxon>
        <taxon>Micrococcales</taxon>
        <taxon>Cellulomonadaceae</taxon>
        <taxon>Cellulomonas</taxon>
    </lineage>
</organism>
<proteinExistence type="inferred from homology"/>
<dbReference type="Proteomes" id="UP001316189">
    <property type="component" value="Chromosome"/>
</dbReference>
<dbReference type="InterPro" id="IPR003838">
    <property type="entry name" value="ABC3_permease_C"/>
</dbReference>
<evidence type="ECO:0000256" key="3">
    <source>
        <dbReference type="ARBA" id="ARBA00022475"/>
    </source>
</evidence>
<keyword evidence="6 7" id="KW-0472">Membrane</keyword>
<dbReference type="EMBL" id="CP101988">
    <property type="protein sequence ID" value="UUI76126.1"/>
    <property type="molecule type" value="Genomic_DNA"/>
</dbReference>
<dbReference type="InterPro" id="IPR051447">
    <property type="entry name" value="Lipoprotein-release_system"/>
</dbReference>
<gene>
    <name evidence="9" type="ORF">NP064_04260</name>
</gene>
<reference evidence="9 10" key="1">
    <citation type="submission" date="2022-07" db="EMBL/GenBank/DDBJ databases">
        <title>Novel species in genus cellulomonas.</title>
        <authorList>
            <person name="Ye L."/>
        </authorList>
    </citation>
    <scope>NUCLEOTIDE SEQUENCE [LARGE SCALE GENOMIC DNA]</scope>
    <source>
        <strain evidence="10">zg-Y338</strain>
    </source>
</reference>
<keyword evidence="10" id="KW-1185">Reference proteome</keyword>
<evidence type="ECO:0000313" key="10">
    <source>
        <dbReference type="Proteomes" id="UP001316189"/>
    </source>
</evidence>
<feature type="transmembrane region" description="Helical" evidence="7">
    <location>
        <begin position="481"/>
        <end position="506"/>
    </location>
</feature>
<feature type="transmembrane region" description="Helical" evidence="7">
    <location>
        <begin position="305"/>
        <end position="329"/>
    </location>
</feature>
<dbReference type="PANTHER" id="PTHR30489">
    <property type="entry name" value="LIPOPROTEIN-RELEASING SYSTEM TRANSMEMBRANE PROTEIN LOLE"/>
    <property type="match status" value="1"/>
</dbReference>
<evidence type="ECO:0000256" key="6">
    <source>
        <dbReference type="ARBA" id="ARBA00023136"/>
    </source>
</evidence>
<feature type="transmembrane region" description="Helical" evidence="7">
    <location>
        <begin position="401"/>
        <end position="421"/>
    </location>
</feature>
<comment type="similarity">
    <text evidence="2">Belongs to the ABC-4 integral membrane protein family. LolC/E subfamily.</text>
</comment>
<feature type="transmembrane region" description="Helical" evidence="7">
    <location>
        <begin position="532"/>
        <end position="553"/>
    </location>
</feature>